<dbReference type="Proteomes" id="UP000014975">
    <property type="component" value="Unassembled WGS sequence"/>
</dbReference>
<proteinExistence type="predicted"/>
<keyword evidence="3" id="KW-1185">Reference proteome</keyword>
<protein>
    <recommendedName>
        <fullName evidence="1">Spore protein YkvP/CgeB glycosyl transferase-like domain-containing protein</fullName>
    </recommendedName>
</protein>
<accession>S7TC58</accession>
<dbReference type="EMBL" id="ATHI01000006">
    <property type="protein sequence ID" value="EPR34757.1"/>
    <property type="molecule type" value="Genomic_DNA"/>
</dbReference>
<dbReference type="OrthoDB" id="9179708at2"/>
<dbReference type="AlphaFoldDB" id="S7TC58"/>
<evidence type="ECO:0000313" key="3">
    <source>
        <dbReference type="Proteomes" id="UP000014975"/>
    </source>
</evidence>
<dbReference type="PATRIC" id="fig|1121439.3.peg.977"/>
<comment type="caution">
    <text evidence="2">The sequence shown here is derived from an EMBL/GenBank/DDBJ whole genome shotgun (WGS) entry which is preliminary data.</text>
</comment>
<dbReference type="eggNOG" id="COG4641">
    <property type="taxonomic scope" value="Bacteria"/>
</dbReference>
<dbReference type="Pfam" id="PF13524">
    <property type="entry name" value="Glyco_trans_1_2"/>
    <property type="match status" value="1"/>
</dbReference>
<evidence type="ECO:0000259" key="1">
    <source>
        <dbReference type="Pfam" id="PF13524"/>
    </source>
</evidence>
<sequence>MTRPERLSITAENGRPMALQEGEGQFEALGAGDQLVVLGLGPDPALLAELLPAEGVFYVEHPDFEAAMPARWVASIPATWERIGPERAETALGKGCRVLIYRPNLRLFPSFWGRLWAKAQVASIAPGPATAEVWLPARETSLLAAELTDAFEQAGFSVRHLDPGHTATAIPRLLREATPALFLSVNFAGLDAWGETFRLLQAAGTPVAVWCVDNPLHLLSGLRAGFWRETLLCITDDSFTAPLMELGARAVAHLPLAAWPRFAATAQPGEHADLRDRLVFVGRSEFPDRAGFFSGIQLPPDARETALRMIARGQRPDYAWWLRVLDAGPLWPGRAAREPGLGAEESAQAMRAACLRACARSLPLTVYGDDGWDALVPELSDRRDPVDYYGPLAGIYAAAGAVLNVTSLLLPAGLTQRHFDVWAAGGFLLSDATPGLGVFPVELSRPISFAKPEEAVTLFGHFAAHPEERADLAGAWREHILAHHTYAHRVRTVLDLLGISAP</sequence>
<dbReference type="STRING" id="1121439.dsat_2576"/>
<gene>
    <name evidence="2" type="ORF">dsat_2576</name>
</gene>
<feature type="domain" description="Spore protein YkvP/CgeB glycosyl transferase-like" evidence="1">
    <location>
        <begin position="353"/>
        <end position="495"/>
    </location>
</feature>
<name>S7TC58_9BACT</name>
<reference evidence="2 3" key="1">
    <citation type="journal article" date="2013" name="Genome Announc.">
        <title>Draft genome sequences for three mercury-methylating, sulfate-reducing bacteria.</title>
        <authorList>
            <person name="Brown S.D."/>
            <person name="Hurt R.A.Jr."/>
            <person name="Gilmour C.C."/>
            <person name="Elias D.A."/>
        </authorList>
    </citation>
    <scope>NUCLEOTIDE SEQUENCE [LARGE SCALE GENOMIC DNA]</scope>
    <source>
        <strain evidence="2 3">DSM 16529</strain>
    </source>
</reference>
<organism evidence="2 3">
    <name type="scientific">Alkalidesulfovibrio alkalitolerans DSM 16529</name>
    <dbReference type="NCBI Taxonomy" id="1121439"/>
    <lineage>
        <taxon>Bacteria</taxon>
        <taxon>Pseudomonadati</taxon>
        <taxon>Thermodesulfobacteriota</taxon>
        <taxon>Desulfovibrionia</taxon>
        <taxon>Desulfovibrionales</taxon>
        <taxon>Desulfovibrionaceae</taxon>
        <taxon>Alkalidesulfovibrio</taxon>
    </lineage>
</organism>
<dbReference type="InterPro" id="IPR055259">
    <property type="entry name" value="YkvP/CgeB_Glyco_trans-like"/>
</dbReference>
<dbReference type="RefSeq" id="WP_020886461.1">
    <property type="nucleotide sequence ID" value="NZ_ATHI01000006.1"/>
</dbReference>
<evidence type="ECO:0000313" key="2">
    <source>
        <dbReference type="EMBL" id="EPR34757.1"/>
    </source>
</evidence>